<feature type="chain" id="PRO_5035876950" evidence="1">
    <location>
        <begin position="22"/>
        <end position="296"/>
    </location>
</feature>
<name>A0A8S1K8E5_PARPR</name>
<evidence type="ECO:0000313" key="2">
    <source>
        <dbReference type="EMBL" id="CAD8048660.1"/>
    </source>
</evidence>
<keyword evidence="3" id="KW-1185">Reference proteome</keyword>
<sequence>MLILIFYCLSLTMGLSPLVCGDVTQEKDCLDIINGIYQCKWTTNGCVNMKCELATPPCDQLIYENKACSTSGANCVSVSECSEIDNQTSCGVVKAGGMDCIWDTNCRIKQCSDYDQATCKESNGDNCIFKDGICQKLLLCSDIITEELCKKIDLDDQCAWINNKCDIFDCKSYTNSNECFSAFSSTDSCFNGATDNSSVKCMSCFSLTNQCDCEQYGLYGCKWQTQTGSCYRQKCEDFEDTITCQQAFDGLTCVWYNPMDQCKSIANANELDRQCDLYVFSKILIFGLIIQMIIYI</sequence>
<dbReference type="AlphaFoldDB" id="A0A8S1K8E5"/>
<accession>A0A8S1K8E5</accession>
<evidence type="ECO:0000313" key="3">
    <source>
        <dbReference type="Proteomes" id="UP000688137"/>
    </source>
</evidence>
<dbReference type="EMBL" id="CAJJDM010000010">
    <property type="protein sequence ID" value="CAD8048660.1"/>
    <property type="molecule type" value="Genomic_DNA"/>
</dbReference>
<protein>
    <submittedName>
        <fullName evidence="2">Uncharacterized protein</fullName>
    </submittedName>
</protein>
<comment type="caution">
    <text evidence="2">The sequence shown here is derived from an EMBL/GenBank/DDBJ whole genome shotgun (WGS) entry which is preliminary data.</text>
</comment>
<reference evidence="2" key="1">
    <citation type="submission" date="2021-01" db="EMBL/GenBank/DDBJ databases">
        <authorList>
            <consortium name="Genoscope - CEA"/>
            <person name="William W."/>
        </authorList>
    </citation>
    <scope>NUCLEOTIDE SEQUENCE</scope>
</reference>
<evidence type="ECO:0000256" key="1">
    <source>
        <dbReference type="SAM" id="SignalP"/>
    </source>
</evidence>
<organism evidence="2 3">
    <name type="scientific">Paramecium primaurelia</name>
    <dbReference type="NCBI Taxonomy" id="5886"/>
    <lineage>
        <taxon>Eukaryota</taxon>
        <taxon>Sar</taxon>
        <taxon>Alveolata</taxon>
        <taxon>Ciliophora</taxon>
        <taxon>Intramacronucleata</taxon>
        <taxon>Oligohymenophorea</taxon>
        <taxon>Peniculida</taxon>
        <taxon>Parameciidae</taxon>
        <taxon>Paramecium</taxon>
    </lineage>
</organism>
<dbReference type="Proteomes" id="UP000688137">
    <property type="component" value="Unassembled WGS sequence"/>
</dbReference>
<dbReference type="OMA" id="DQCAWIN"/>
<keyword evidence="1" id="KW-0732">Signal</keyword>
<gene>
    <name evidence="2" type="ORF">PPRIM_AZ9-3.1.T0130024</name>
</gene>
<proteinExistence type="predicted"/>
<feature type="signal peptide" evidence="1">
    <location>
        <begin position="1"/>
        <end position="21"/>
    </location>
</feature>